<evidence type="ECO:0000313" key="3">
    <source>
        <dbReference type="EMBL" id="PZQ97647.1"/>
    </source>
</evidence>
<dbReference type="Proteomes" id="UP000248975">
    <property type="component" value="Unassembled WGS sequence"/>
</dbReference>
<feature type="domain" description="Isochorismatase-like" evidence="2">
    <location>
        <begin position="25"/>
        <end position="216"/>
    </location>
</feature>
<dbReference type="PANTHER" id="PTHR43540">
    <property type="entry name" value="PEROXYUREIDOACRYLATE/UREIDOACRYLATE AMIDOHYDROLASE-RELATED"/>
    <property type="match status" value="1"/>
</dbReference>
<dbReference type="PANTHER" id="PTHR43540:SF6">
    <property type="entry name" value="ISOCHORISMATASE-LIKE DOMAIN-CONTAINING PROTEIN"/>
    <property type="match status" value="1"/>
</dbReference>
<dbReference type="InterPro" id="IPR050272">
    <property type="entry name" value="Isochorismatase-like_hydrls"/>
</dbReference>
<dbReference type="InterPro" id="IPR000868">
    <property type="entry name" value="Isochorismatase-like_dom"/>
</dbReference>
<dbReference type="InterPro" id="IPR036380">
    <property type="entry name" value="Isochorismatase-like_sf"/>
</dbReference>
<comment type="caution">
    <text evidence="3">The sequence shown here is derived from an EMBL/GenBank/DDBJ whole genome shotgun (WGS) entry which is preliminary data.</text>
</comment>
<dbReference type="AlphaFoldDB" id="A0A2W5TPH3"/>
<dbReference type="GO" id="GO:0016787">
    <property type="term" value="F:hydrolase activity"/>
    <property type="evidence" value="ECO:0007669"/>
    <property type="project" value="UniProtKB-KW"/>
</dbReference>
<evidence type="ECO:0000256" key="1">
    <source>
        <dbReference type="ARBA" id="ARBA00022801"/>
    </source>
</evidence>
<keyword evidence="1" id="KW-0378">Hydrolase</keyword>
<sequence length="232" mass="25472">MKAYVYGQKTDIPDSYSEFVRHGETAVVSIDMHQGHLSEHPMCPCPAPRAREIIGPVDDFHRAARAMGIPIIHVRSVLRRTGEDDLGGQHPAAWRSLVALHGGHIPNIAEHAMQGSQWTEFATEVLPEDLIVETKRRLSPFYPTDLDFLLRSMGIRRIVFNGGMTDCCVLNATFDASNLGYRICVAADLVRGSNPEMEDAALKMVTLHTGLVMDGADILDQWAATRIAAAAA</sequence>
<dbReference type="CDD" id="cd00431">
    <property type="entry name" value="cysteine_hydrolases"/>
    <property type="match status" value="1"/>
</dbReference>
<dbReference type="SUPFAM" id="SSF52499">
    <property type="entry name" value="Isochorismatase-like hydrolases"/>
    <property type="match status" value="1"/>
</dbReference>
<reference evidence="3 4" key="1">
    <citation type="submission" date="2017-08" db="EMBL/GenBank/DDBJ databases">
        <title>Infants hospitalized years apart are colonized by the same room-sourced microbial strains.</title>
        <authorList>
            <person name="Brooks B."/>
            <person name="Olm M.R."/>
            <person name="Firek B.A."/>
            <person name="Baker R."/>
            <person name="Thomas B.C."/>
            <person name="Morowitz M.J."/>
            <person name="Banfield J.F."/>
        </authorList>
    </citation>
    <scope>NUCLEOTIDE SEQUENCE [LARGE SCALE GENOMIC DNA]</scope>
    <source>
        <strain evidence="3">S2_003_000_R2_11</strain>
    </source>
</reference>
<evidence type="ECO:0000313" key="4">
    <source>
        <dbReference type="Proteomes" id="UP000248975"/>
    </source>
</evidence>
<dbReference type="Gene3D" id="3.40.50.850">
    <property type="entry name" value="Isochorismatase-like"/>
    <property type="match status" value="1"/>
</dbReference>
<name>A0A2W5TPH3_CERSP</name>
<gene>
    <name evidence="3" type="ORF">DI533_10745</name>
</gene>
<evidence type="ECO:0000259" key="2">
    <source>
        <dbReference type="Pfam" id="PF00857"/>
    </source>
</evidence>
<accession>A0A2W5TPH3</accession>
<proteinExistence type="predicted"/>
<dbReference type="EMBL" id="QFQS01000002">
    <property type="protein sequence ID" value="PZQ97647.1"/>
    <property type="molecule type" value="Genomic_DNA"/>
</dbReference>
<protein>
    <submittedName>
        <fullName evidence="3">Isochorismatase</fullName>
    </submittedName>
</protein>
<organism evidence="3 4">
    <name type="scientific">Cereibacter sphaeroides</name>
    <name type="common">Rhodobacter sphaeroides</name>
    <dbReference type="NCBI Taxonomy" id="1063"/>
    <lineage>
        <taxon>Bacteria</taxon>
        <taxon>Pseudomonadati</taxon>
        <taxon>Pseudomonadota</taxon>
        <taxon>Alphaproteobacteria</taxon>
        <taxon>Rhodobacterales</taxon>
        <taxon>Paracoccaceae</taxon>
        <taxon>Cereibacter</taxon>
    </lineage>
</organism>
<dbReference type="Pfam" id="PF00857">
    <property type="entry name" value="Isochorismatase"/>
    <property type="match status" value="1"/>
</dbReference>